<dbReference type="PANTHER" id="PTHR12049:SF7">
    <property type="entry name" value="PROTEIN ARGININE METHYLTRANSFERASE NDUFAF7, MITOCHONDRIAL"/>
    <property type="match status" value="1"/>
</dbReference>
<dbReference type="InterPro" id="IPR038375">
    <property type="entry name" value="NDUFAF7_sf"/>
</dbReference>
<sequence length="450" mass="51213">MFAPQFRPLILKKCEKNIFRFFQNLQSINFSTASSSKKFNFESENVLERFIIDRIRSTGPISVSEYMKLCVSSQYGYYAQKAKIFGDGEGDFITSPELTQVFGELIGAWLLNELHMTGWEGPWNLVELGPGSGALMVDVLNVLNKLKSDNKLNVHLIEKSAQLIKQQKQIFEQQLLNKQISINWFDSIEDVPEGFTIFISNEFFDALPIHQFVRNKENPNIWQEVYIQLTSSNGNVEIDEEDGQILTEKHLCFGLSPGENIHTRAYIPQHIRNDLSRTKWEYSPLATKITLEMIKRFTTNGGFALIIDYGHNGNRKTHSLRAYSNHSIVDPLDCPGRVDLTADVDFGEIKRVIEGKCLIFGPVEQRQFLTQLGLIHRLDYLLRKSTTTEQREALLNSCNILVSDAEMGARFKVFSLFPNTLSEIIKARGGIPAGFASPLPHLEDEDLIND</sequence>
<dbReference type="GO" id="GO:0032981">
    <property type="term" value="P:mitochondrial respiratory chain complex I assembly"/>
    <property type="evidence" value="ECO:0007669"/>
    <property type="project" value="TreeGrafter"/>
</dbReference>
<organism evidence="8 9">
    <name type="scientific">Meloidogyne enterolobii</name>
    <name type="common">Root-knot nematode worm</name>
    <name type="synonym">Meloidogyne mayaguensis</name>
    <dbReference type="NCBI Taxonomy" id="390850"/>
    <lineage>
        <taxon>Eukaryota</taxon>
        <taxon>Metazoa</taxon>
        <taxon>Ecdysozoa</taxon>
        <taxon>Nematoda</taxon>
        <taxon>Chromadorea</taxon>
        <taxon>Rhabditida</taxon>
        <taxon>Tylenchina</taxon>
        <taxon>Tylenchomorpha</taxon>
        <taxon>Tylenchoidea</taxon>
        <taxon>Meloidogynidae</taxon>
        <taxon>Meloidogyninae</taxon>
        <taxon>Meloidogyne</taxon>
    </lineage>
</organism>
<accession>A0A6V7WJN8</accession>
<evidence type="ECO:0000256" key="5">
    <source>
        <dbReference type="ARBA" id="ARBA00023128"/>
    </source>
</evidence>
<evidence type="ECO:0000313" key="9">
    <source>
        <dbReference type="Proteomes" id="UP000580250"/>
    </source>
</evidence>
<gene>
    <name evidence="8" type="ORF">MENT_LOCUS39787</name>
</gene>
<dbReference type="GO" id="GO:0005739">
    <property type="term" value="C:mitochondrion"/>
    <property type="evidence" value="ECO:0007669"/>
    <property type="project" value="UniProtKB-SubCell"/>
</dbReference>
<dbReference type="Gene3D" id="3.40.50.12710">
    <property type="match status" value="1"/>
</dbReference>
<dbReference type="InterPro" id="IPR003788">
    <property type="entry name" value="NDUFAF7"/>
</dbReference>
<evidence type="ECO:0000256" key="2">
    <source>
        <dbReference type="ARBA" id="ARBA00005891"/>
    </source>
</evidence>
<comment type="caution">
    <text evidence="8">The sequence shown here is derived from an EMBL/GenBank/DDBJ whole genome shotgun (WGS) entry which is preliminary data.</text>
</comment>
<evidence type="ECO:0000256" key="6">
    <source>
        <dbReference type="ARBA" id="ARBA00048612"/>
    </source>
</evidence>
<keyword evidence="5 7" id="KW-0496">Mitochondrion</keyword>
<dbReference type="EC" id="2.1.1.320" evidence="7"/>
<comment type="catalytic activity">
    <reaction evidence="6 7">
        <text>L-arginyl-[protein] + 2 S-adenosyl-L-methionine = N(omega),N(omega)'-dimethyl-L-arginyl-[protein] + 2 S-adenosyl-L-homocysteine + 2 H(+)</text>
        <dbReference type="Rhea" id="RHEA:48108"/>
        <dbReference type="Rhea" id="RHEA-COMP:10532"/>
        <dbReference type="Rhea" id="RHEA-COMP:11992"/>
        <dbReference type="ChEBI" id="CHEBI:15378"/>
        <dbReference type="ChEBI" id="CHEBI:29965"/>
        <dbReference type="ChEBI" id="CHEBI:57856"/>
        <dbReference type="ChEBI" id="CHEBI:59789"/>
        <dbReference type="ChEBI" id="CHEBI:88221"/>
        <dbReference type="EC" id="2.1.1.320"/>
    </reaction>
</comment>
<evidence type="ECO:0000256" key="3">
    <source>
        <dbReference type="ARBA" id="ARBA00022603"/>
    </source>
</evidence>
<keyword evidence="4 7" id="KW-0808">Transferase</keyword>
<dbReference type="GO" id="GO:0035243">
    <property type="term" value="F:protein-arginine omega-N symmetric methyltransferase activity"/>
    <property type="evidence" value="ECO:0007669"/>
    <property type="project" value="UniProtKB-EC"/>
</dbReference>
<comment type="subcellular location">
    <subcellularLocation>
        <location evidence="1 7">Mitochondrion</location>
    </subcellularLocation>
</comment>
<evidence type="ECO:0000256" key="4">
    <source>
        <dbReference type="ARBA" id="ARBA00022679"/>
    </source>
</evidence>
<dbReference type="SUPFAM" id="SSF53335">
    <property type="entry name" value="S-adenosyl-L-methionine-dependent methyltransferases"/>
    <property type="match status" value="1"/>
</dbReference>
<protein>
    <recommendedName>
        <fullName evidence="7">Protein arginine methyltransferase NDUFAF7</fullName>
        <ecNumber evidence="7">2.1.1.320</ecNumber>
    </recommendedName>
</protein>
<dbReference type="AlphaFoldDB" id="A0A6V7WJN8"/>
<comment type="similarity">
    <text evidence="2 7">Belongs to the NDUFAF7 family.</text>
</comment>
<dbReference type="OrthoDB" id="438553at2759"/>
<name>A0A6V7WJN8_MELEN</name>
<proteinExistence type="inferred from homology"/>
<dbReference type="GO" id="GO:0032259">
    <property type="term" value="P:methylation"/>
    <property type="evidence" value="ECO:0007669"/>
    <property type="project" value="UniProtKB-KW"/>
</dbReference>
<dbReference type="EMBL" id="CAJEWN010000628">
    <property type="protein sequence ID" value="CAD2187218.1"/>
    <property type="molecule type" value="Genomic_DNA"/>
</dbReference>
<keyword evidence="3 7" id="KW-0489">Methyltransferase</keyword>
<evidence type="ECO:0000256" key="7">
    <source>
        <dbReference type="RuleBase" id="RU364114"/>
    </source>
</evidence>
<comment type="function">
    <text evidence="7">Arginine methyltransferase involved in the assembly or stability of mitochondrial NADH:ubiquinone oxidoreductase complex (complex I).</text>
</comment>
<dbReference type="PANTHER" id="PTHR12049">
    <property type="entry name" value="PROTEIN ARGININE METHYLTRANSFERASE NDUFAF7, MITOCHONDRIAL"/>
    <property type="match status" value="1"/>
</dbReference>
<evidence type="ECO:0000313" key="8">
    <source>
        <dbReference type="EMBL" id="CAD2187218.1"/>
    </source>
</evidence>
<reference evidence="8 9" key="1">
    <citation type="submission" date="2020-08" db="EMBL/GenBank/DDBJ databases">
        <authorList>
            <person name="Koutsovoulos G."/>
            <person name="Danchin GJ E."/>
        </authorList>
    </citation>
    <scope>NUCLEOTIDE SEQUENCE [LARGE SCALE GENOMIC DNA]</scope>
</reference>
<dbReference type="Proteomes" id="UP000580250">
    <property type="component" value="Unassembled WGS sequence"/>
</dbReference>
<evidence type="ECO:0000256" key="1">
    <source>
        <dbReference type="ARBA" id="ARBA00004173"/>
    </source>
</evidence>
<dbReference type="InterPro" id="IPR029063">
    <property type="entry name" value="SAM-dependent_MTases_sf"/>
</dbReference>
<dbReference type="Pfam" id="PF02636">
    <property type="entry name" value="Methyltransf_28"/>
    <property type="match status" value="1"/>
</dbReference>